<dbReference type="GO" id="GO:0015031">
    <property type="term" value="P:protein transport"/>
    <property type="evidence" value="ECO:0007669"/>
    <property type="project" value="InterPro"/>
</dbReference>
<feature type="compositionally biased region" description="Polar residues" evidence="2">
    <location>
        <begin position="292"/>
        <end position="307"/>
    </location>
</feature>
<dbReference type="GeneID" id="107416535"/>
<evidence type="ECO:0000256" key="2">
    <source>
        <dbReference type="SAM" id="MobiDB-lite"/>
    </source>
</evidence>
<proteinExistence type="inferred from homology"/>
<evidence type="ECO:0000313" key="4">
    <source>
        <dbReference type="RefSeq" id="XP_024928253.2"/>
    </source>
</evidence>
<dbReference type="InterPro" id="IPR005061">
    <property type="entry name" value="Ist1"/>
</dbReference>
<keyword evidence="3" id="KW-1185">Reference proteome</keyword>
<comment type="similarity">
    <text evidence="1">Belongs to the IST1 family.</text>
</comment>
<evidence type="ECO:0000256" key="1">
    <source>
        <dbReference type="ARBA" id="ARBA00005536"/>
    </source>
</evidence>
<dbReference type="RefSeq" id="XP_024928253.2">
    <property type="nucleotide sequence ID" value="XM_025072485.3"/>
</dbReference>
<sequence>MGRKLDALLGRDSKTKIKALAKLAISRVAILKNQRQVRCSHARSDVKELLQLGHQQRALLRVEHVIKEQNMFDVFVMIDYYCNLLLERVKLIQKHKDCADELKETTSSLIFAASRCGELPELQEIRGIFTSVFGKELVARAVESRNNCGVNPKMIQRLSTRQPSLESRLKVLKEIAFESDITLQLEEDTPTTAKENQEKLDVAKNQKKKDQTPVTSSNFNEPELDNETSNLPENIKQQDKFSESMKGKKKYQDVAAAAQEAFISAAHAAAAARAAVELSTSNSQDRDDQNGSDHQGGTISEFDNSGKAQIQMDTFKASMETDHWGSKLGFDKIHLDPIDNLSRSEGEDMINNNYKTHLQKVAENKIKQEIDKKLYALSLGLNNPTNISRERKIVSHNEPSNNSKMVFKGNVDGLSDVDIIRLPYQSPRWISQKSQADSN</sequence>
<dbReference type="PANTHER" id="PTHR12161">
    <property type="entry name" value="IST1 FAMILY MEMBER"/>
    <property type="match status" value="1"/>
</dbReference>
<dbReference type="PANTHER" id="PTHR12161:SF65">
    <property type="entry name" value="IST1-LIKE PROTEIN"/>
    <property type="match status" value="1"/>
</dbReference>
<dbReference type="InterPro" id="IPR042277">
    <property type="entry name" value="IST1-like"/>
</dbReference>
<gene>
    <name evidence="4" type="primary">LOC107416535</name>
</gene>
<name>A0A6P6G2H2_ZIZJJ</name>
<accession>A0A6P6G2H2</accession>
<feature type="region of interest" description="Disordered" evidence="2">
    <location>
        <begin position="187"/>
        <end position="234"/>
    </location>
</feature>
<evidence type="ECO:0000313" key="3">
    <source>
        <dbReference type="Proteomes" id="UP001652623"/>
    </source>
</evidence>
<reference evidence="4" key="1">
    <citation type="submission" date="2025-08" db="UniProtKB">
        <authorList>
            <consortium name="RefSeq"/>
        </authorList>
    </citation>
    <scope>IDENTIFICATION</scope>
    <source>
        <tissue evidence="4">Seedling</tissue>
    </source>
</reference>
<dbReference type="InParanoid" id="A0A6P6G2H2"/>
<feature type="compositionally biased region" description="Basic and acidic residues" evidence="2">
    <location>
        <begin position="195"/>
        <end position="211"/>
    </location>
</feature>
<feature type="region of interest" description="Disordered" evidence="2">
    <location>
        <begin position="279"/>
        <end position="307"/>
    </location>
</feature>
<organism evidence="3 4">
    <name type="scientific">Ziziphus jujuba</name>
    <name type="common">Chinese jujube</name>
    <name type="synonym">Ziziphus sativa</name>
    <dbReference type="NCBI Taxonomy" id="326968"/>
    <lineage>
        <taxon>Eukaryota</taxon>
        <taxon>Viridiplantae</taxon>
        <taxon>Streptophyta</taxon>
        <taxon>Embryophyta</taxon>
        <taxon>Tracheophyta</taxon>
        <taxon>Spermatophyta</taxon>
        <taxon>Magnoliopsida</taxon>
        <taxon>eudicotyledons</taxon>
        <taxon>Gunneridae</taxon>
        <taxon>Pentapetalae</taxon>
        <taxon>rosids</taxon>
        <taxon>fabids</taxon>
        <taxon>Rosales</taxon>
        <taxon>Rhamnaceae</taxon>
        <taxon>Paliureae</taxon>
        <taxon>Ziziphus</taxon>
    </lineage>
</organism>
<protein>
    <submittedName>
        <fullName evidence="4">Uncharacterized protein LOC107416535 isoform X1</fullName>
    </submittedName>
</protein>
<dbReference type="Gene3D" id="1.20.1260.60">
    <property type="entry name" value="Vacuolar protein sorting-associated protein Ist1"/>
    <property type="match status" value="1"/>
</dbReference>
<dbReference type="Pfam" id="PF03398">
    <property type="entry name" value="Ist1"/>
    <property type="match status" value="1"/>
</dbReference>
<dbReference type="Proteomes" id="UP001652623">
    <property type="component" value="Chromosome 4"/>
</dbReference>
<dbReference type="AlphaFoldDB" id="A0A6P6G2H2"/>